<feature type="binding site" evidence="1">
    <location>
        <begin position="286"/>
        <end position="293"/>
    </location>
    <ligand>
        <name>ATP</name>
        <dbReference type="ChEBI" id="CHEBI:30616"/>
    </ligand>
</feature>
<dbReference type="STRING" id="1802555.A2755_03565"/>
<evidence type="ECO:0000259" key="3">
    <source>
        <dbReference type="PROSITE" id="PS51459"/>
    </source>
</evidence>
<dbReference type="Pfam" id="PF02661">
    <property type="entry name" value="Fic"/>
    <property type="match status" value="1"/>
</dbReference>
<dbReference type="PANTHER" id="PTHR13504:SF38">
    <property type="entry name" value="FIDO DOMAIN-CONTAINING PROTEIN"/>
    <property type="match status" value="1"/>
</dbReference>
<evidence type="ECO:0000256" key="2">
    <source>
        <dbReference type="PIRSR" id="PIRSR640198-3"/>
    </source>
</evidence>
<accession>A0A1F8DS04</accession>
<keyword evidence="1" id="KW-0547">Nucleotide-binding</keyword>
<feature type="domain" description="Fido" evidence="3">
    <location>
        <begin position="207"/>
        <end position="340"/>
    </location>
</feature>
<reference evidence="4 5" key="1">
    <citation type="journal article" date="2016" name="Nat. Commun.">
        <title>Thousands of microbial genomes shed light on interconnected biogeochemical processes in an aquifer system.</title>
        <authorList>
            <person name="Anantharaman K."/>
            <person name="Brown C.T."/>
            <person name="Hug L.A."/>
            <person name="Sharon I."/>
            <person name="Castelle C.J."/>
            <person name="Probst A.J."/>
            <person name="Thomas B.C."/>
            <person name="Singh A."/>
            <person name="Wilkins M.J."/>
            <person name="Karaoz U."/>
            <person name="Brodie E.L."/>
            <person name="Williams K.H."/>
            <person name="Hubbard S.S."/>
            <person name="Banfield J.F."/>
        </authorList>
    </citation>
    <scope>NUCLEOTIDE SEQUENCE [LARGE SCALE GENOMIC DNA]</scope>
</reference>
<gene>
    <name evidence="4" type="ORF">A2755_03565</name>
</gene>
<organism evidence="4 5">
    <name type="scientific">Candidatus Wolfebacteria bacterium RIFCSPHIGHO2_01_FULL_48_22</name>
    <dbReference type="NCBI Taxonomy" id="1802555"/>
    <lineage>
        <taxon>Bacteria</taxon>
        <taxon>Candidatus Wolfeibacteriota</taxon>
    </lineage>
</organism>
<evidence type="ECO:0000256" key="1">
    <source>
        <dbReference type="PIRSR" id="PIRSR640198-2"/>
    </source>
</evidence>
<proteinExistence type="predicted"/>
<dbReference type="EMBL" id="MGIP01000019">
    <property type="protein sequence ID" value="OGM90605.1"/>
    <property type="molecule type" value="Genomic_DNA"/>
</dbReference>
<dbReference type="InterPro" id="IPR036597">
    <property type="entry name" value="Fido-like_dom_sf"/>
</dbReference>
<feature type="site" description="Important for autoinhibition of adenylyltransferase activity" evidence="2">
    <location>
        <position position="157"/>
    </location>
</feature>
<comment type="caution">
    <text evidence="4">The sequence shown here is derived from an EMBL/GenBank/DDBJ whole genome shotgun (WGS) entry which is preliminary data.</text>
</comment>
<keyword evidence="1" id="KW-0067">ATP-binding</keyword>
<dbReference type="Gene3D" id="1.10.3290.10">
    <property type="entry name" value="Fido-like domain"/>
    <property type="match status" value="1"/>
</dbReference>
<dbReference type="PANTHER" id="PTHR13504">
    <property type="entry name" value="FIDO DOMAIN-CONTAINING PROTEIN DDB_G0283145"/>
    <property type="match status" value="1"/>
</dbReference>
<dbReference type="InterPro" id="IPR040198">
    <property type="entry name" value="Fido_containing"/>
</dbReference>
<evidence type="ECO:0000313" key="4">
    <source>
        <dbReference type="EMBL" id="OGM90605.1"/>
    </source>
</evidence>
<dbReference type="GO" id="GO:0005524">
    <property type="term" value="F:ATP binding"/>
    <property type="evidence" value="ECO:0007669"/>
    <property type="project" value="UniProtKB-KW"/>
</dbReference>
<name>A0A1F8DS04_9BACT</name>
<sequence length="355" mass="41239">MVKINERQTEILHIIPANQPVSSGEIQKILTNSVHSASFVTLKRDLAFLKKNRFIACTGSARARTYSITPLYKLMKPVQISKYFSGERRAEEIQTRFNQSIFSILQKTALLNTQERKMLQNTTDAARTRKKYVPPAIKKQELERFIIEFSWKSSRIEGNTYTLLETENLIKKHTSAKGKKIEEARMILNHKDAMTFVLSHPKKFRKLSIADIEYLHEILTKNLEISGNIRKTAVGITGTYYRPLDNLYQIQEAIKDACNTVNKIKNPFEKTIVAISLLAYIQPFEDGNKRTSRMVGNALLLAYNKLPLSYRATDEEEYKKAILLFDEQNNLSYFKELFMKQYEFVARNYFKIRNP</sequence>
<dbReference type="InterPro" id="IPR003812">
    <property type="entry name" value="Fido"/>
</dbReference>
<evidence type="ECO:0000313" key="5">
    <source>
        <dbReference type="Proteomes" id="UP000177029"/>
    </source>
</evidence>
<dbReference type="SUPFAM" id="SSF140931">
    <property type="entry name" value="Fic-like"/>
    <property type="match status" value="1"/>
</dbReference>
<dbReference type="PROSITE" id="PS51459">
    <property type="entry name" value="FIDO"/>
    <property type="match status" value="1"/>
</dbReference>
<protein>
    <recommendedName>
        <fullName evidence="3">Fido domain-containing protein</fullName>
    </recommendedName>
</protein>
<dbReference type="AlphaFoldDB" id="A0A1F8DS04"/>
<dbReference type="Proteomes" id="UP000177029">
    <property type="component" value="Unassembled WGS sequence"/>
</dbReference>